<gene>
    <name evidence="3" type="ORF">Mal48_12250</name>
</gene>
<dbReference type="EMBL" id="CP036267">
    <property type="protein sequence ID" value="QDT31986.1"/>
    <property type="molecule type" value="Genomic_DNA"/>
</dbReference>
<dbReference type="Proteomes" id="UP000315724">
    <property type="component" value="Chromosome"/>
</dbReference>
<name>A0A517QK11_9PLAN</name>
<dbReference type="OrthoDB" id="281529at2"/>
<keyword evidence="4" id="KW-1185">Reference proteome</keyword>
<accession>A0A517QK11</accession>
<feature type="compositionally biased region" description="Basic and acidic residues" evidence="1">
    <location>
        <begin position="52"/>
        <end position="72"/>
    </location>
</feature>
<feature type="signal peptide" evidence="2">
    <location>
        <begin position="1"/>
        <end position="26"/>
    </location>
</feature>
<feature type="compositionally biased region" description="Low complexity" evidence="1">
    <location>
        <begin position="29"/>
        <end position="45"/>
    </location>
</feature>
<feature type="region of interest" description="Disordered" evidence="1">
    <location>
        <begin position="29"/>
        <end position="83"/>
    </location>
</feature>
<evidence type="ECO:0000313" key="4">
    <source>
        <dbReference type="Proteomes" id="UP000315724"/>
    </source>
</evidence>
<evidence type="ECO:0000256" key="1">
    <source>
        <dbReference type="SAM" id="MobiDB-lite"/>
    </source>
</evidence>
<evidence type="ECO:0000256" key="2">
    <source>
        <dbReference type="SAM" id="SignalP"/>
    </source>
</evidence>
<evidence type="ECO:0008006" key="5">
    <source>
        <dbReference type="Google" id="ProtNLM"/>
    </source>
</evidence>
<organism evidence="3 4">
    <name type="scientific">Thalassoglobus polymorphus</name>
    <dbReference type="NCBI Taxonomy" id="2527994"/>
    <lineage>
        <taxon>Bacteria</taxon>
        <taxon>Pseudomonadati</taxon>
        <taxon>Planctomycetota</taxon>
        <taxon>Planctomycetia</taxon>
        <taxon>Planctomycetales</taxon>
        <taxon>Planctomycetaceae</taxon>
        <taxon>Thalassoglobus</taxon>
    </lineage>
</organism>
<dbReference type="KEGG" id="tpol:Mal48_12250"/>
<feature type="chain" id="PRO_5021785664" description="Secreted protein" evidence="2">
    <location>
        <begin position="27"/>
        <end position="155"/>
    </location>
</feature>
<dbReference type="AlphaFoldDB" id="A0A517QK11"/>
<proteinExistence type="predicted"/>
<sequence precursor="true">MNRFTFASFAILAVVGTGLMIGLAGCSDSASTTSSTSPSPVSTSPNEDVGDDHDHGDHSHEGHDHQAMKEGLAELSETDQKAAMQQHICPVTEEMLGSMGTPLKVSLENQDVWVCCKGCVKKVTENPEEYLAKLKEHHDHAAHQAGEHGDQNPGE</sequence>
<keyword evidence="2" id="KW-0732">Signal</keyword>
<dbReference type="PROSITE" id="PS51257">
    <property type="entry name" value="PROKAR_LIPOPROTEIN"/>
    <property type="match status" value="1"/>
</dbReference>
<evidence type="ECO:0000313" key="3">
    <source>
        <dbReference type="EMBL" id="QDT31986.1"/>
    </source>
</evidence>
<reference evidence="3 4" key="1">
    <citation type="submission" date="2019-02" db="EMBL/GenBank/DDBJ databases">
        <title>Deep-cultivation of Planctomycetes and their phenomic and genomic characterization uncovers novel biology.</title>
        <authorList>
            <person name="Wiegand S."/>
            <person name="Jogler M."/>
            <person name="Boedeker C."/>
            <person name="Pinto D."/>
            <person name="Vollmers J."/>
            <person name="Rivas-Marin E."/>
            <person name="Kohn T."/>
            <person name="Peeters S.H."/>
            <person name="Heuer A."/>
            <person name="Rast P."/>
            <person name="Oberbeckmann S."/>
            <person name="Bunk B."/>
            <person name="Jeske O."/>
            <person name="Meyerdierks A."/>
            <person name="Storesund J.E."/>
            <person name="Kallscheuer N."/>
            <person name="Luecker S."/>
            <person name="Lage O.M."/>
            <person name="Pohl T."/>
            <person name="Merkel B.J."/>
            <person name="Hornburger P."/>
            <person name="Mueller R.-W."/>
            <person name="Bruemmer F."/>
            <person name="Labrenz M."/>
            <person name="Spormann A.M."/>
            <person name="Op den Camp H."/>
            <person name="Overmann J."/>
            <person name="Amann R."/>
            <person name="Jetten M.S.M."/>
            <person name="Mascher T."/>
            <person name="Medema M.H."/>
            <person name="Devos D.P."/>
            <person name="Kaster A.-K."/>
            <person name="Ovreas L."/>
            <person name="Rohde M."/>
            <person name="Galperin M.Y."/>
            <person name="Jogler C."/>
        </authorList>
    </citation>
    <scope>NUCLEOTIDE SEQUENCE [LARGE SCALE GENOMIC DNA]</scope>
    <source>
        <strain evidence="3 4">Mal48</strain>
    </source>
</reference>
<dbReference type="RefSeq" id="WP_145196958.1">
    <property type="nucleotide sequence ID" value="NZ_CP036267.1"/>
</dbReference>
<protein>
    <recommendedName>
        <fullName evidence="5">Secreted protein</fullName>
    </recommendedName>
</protein>